<name>A0ABW3ZS14_9BACI</name>
<evidence type="ECO:0000256" key="7">
    <source>
        <dbReference type="ARBA" id="ARBA00025475"/>
    </source>
</evidence>
<protein>
    <recommendedName>
        <fullName evidence="9">Imidazole glycerol phosphate synthase subunit HisF</fullName>
        <ecNumber evidence="9">4.3.2.10</ecNumber>
    </recommendedName>
    <alternativeName>
        <fullName evidence="9">IGP synthase cyclase subunit</fullName>
    </alternativeName>
    <alternativeName>
        <fullName evidence="9">IGP synthase subunit HisF</fullName>
    </alternativeName>
    <alternativeName>
        <fullName evidence="9">ImGP synthase subunit HisF</fullName>
        <shortName evidence="9">IGPS subunit HisF</shortName>
    </alternativeName>
</protein>
<evidence type="ECO:0000256" key="5">
    <source>
        <dbReference type="ARBA" id="ARBA00023102"/>
    </source>
</evidence>
<evidence type="ECO:0000256" key="4">
    <source>
        <dbReference type="ARBA" id="ARBA00022605"/>
    </source>
</evidence>
<dbReference type="InterPro" id="IPR006062">
    <property type="entry name" value="His_biosynth"/>
</dbReference>
<comment type="pathway">
    <text evidence="1 9">Amino-acid biosynthesis; L-histidine biosynthesis; L-histidine from 5-phospho-alpha-D-ribose 1-diphosphate: step 5/9.</text>
</comment>
<evidence type="ECO:0000256" key="6">
    <source>
        <dbReference type="ARBA" id="ARBA00023239"/>
    </source>
</evidence>
<proteinExistence type="inferred from homology"/>
<evidence type="ECO:0000256" key="3">
    <source>
        <dbReference type="ARBA" id="ARBA00011152"/>
    </source>
</evidence>
<keyword evidence="12" id="KW-1185">Reference proteome</keyword>
<comment type="similarity">
    <text evidence="2 9 10">Belongs to the HisA/HisF family.</text>
</comment>
<dbReference type="NCBIfam" id="TIGR00735">
    <property type="entry name" value="hisF"/>
    <property type="match status" value="1"/>
</dbReference>
<comment type="catalytic activity">
    <reaction evidence="8 9">
        <text>5-[(5-phospho-1-deoxy-D-ribulos-1-ylimino)methylamino]-1-(5-phospho-beta-D-ribosyl)imidazole-4-carboxamide + L-glutamine = D-erythro-1-(imidazol-4-yl)glycerol 3-phosphate + 5-amino-1-(5-phospho-beta-D-ribosyl)imidazole-4-carboxamide + L-glutamate + H(+)</text>
        <dbReference type="Rhea" id="RHEA:24793"/>
        <dbReference type="ChEBI" id="CHEBI:15378"/>
        <dbReference type="ChEBI" id="CHEBI:29985"/>
        <dbReference type="ChEBI" id="CHEBI:58278"/>
        <dbReference type="ChEBI" id="CHEBI:58359"/>
        <dbReference type="ChEBI" id="CHEBI:58475"/>
        <dbReference type="ChEBI" id="CHEBI:58525"/>
        <dbReference type="EC" id="4.3.2.10"/>
    </reaction>
</comment>
<organism evidence="11 12">
    <name type="scientific">Lentibacillus salinarum</name>
    <dbReference type="NCBI Taxonomy" id="446820"/>
    <lineage>
        <taxon>Bacteria</taxon>
        <taxon>Bacillati</taxon>
        <taxon>Bacillota</taxon>
        <taxon>Bacilli</taxon>
        <taxon>Bacillales</taxon>
        <taxon>Bacillaceae</taxon>
        <taxon>Lentibacillus</taxon>
    </lineage>
</organism>
<keyword evidence="9" id="KW-0963">Cytoplasm</keyword>
<dbReference type="CDD" id="cd04731">
    <property type="entry name" value="HisF"/>
    <property type="match status" value="1"/>
</dbReference>
<dbReference type="RefSeq" id="WP_382398516.1">
    <property type="nucleotide sequence ID" value="NZ_JBHTNH010000007.1"/>
</dbReference>
<evidence type="ECO:0000313" key="12">
    <source>
        <dbReference type="Proteomes" id="UP001597178"/>
    </source>
</evidence>
<comment type="function">
    <text evidence="7 9">IGPS catalyzes the conversion of PRFAR and glutamine to IGP, AICAR and glutamate. The HisF subunit catalyzes the cyclization activity that produces IGP and AICAR from PRFAR using the ammonia provided by the HisH subunit.</text>
</comment>
<evidence type="ECO:0000256" key="2">
    <source>
        <dbReference type="ARBA" id="ARBA00009667"/>
    </source>
</evidence>
<dbReference type="InterPro" id="IPR050064">
    <property type="entry name" value="IGPS_HisA/HisF"/>
</dbReference>
<gene>
    <name evidence="9 11" type="primary">hisF</name>
    <name evidence="11" type="ORF">ACFQ4A_05815</name>
</gene>
<dbReference type="HAMAP" id="MF_01013">
    <property type="entry name" value="HisF"/>
    <property type="match status" value="1"/>
</dbReference>
<dbReference type="SUPFAM" id="SSF51366">
    <property type="entry name" value="Ribulose-phoshate binding barrel"/>
    <property type="match status" value="1"/>
</dbReference>
<keyword evidence="4 9" id="KW-0028">Amino-acid biosynthesis</keyword>
<dbReference type="PANTHER" id="PTHR21235:SF2">
    <property type="entry name" value="IMIDAZOLE GLYCEROL PHOSPHATE SYNTHASE HISHF"/>
    <property type="match status" value="1"/>
</dbReference>
<dbReference type="InterPro" id="IPR013785">
    <property type="entry name" value="Aldolase_TIM"/>
</dbReference>
<evidence type="ECO:0000256" key="8">
    <source>
        <dbReference type="ARBA" id="ARBA00047838"/>
    </source>
</evidence>
<evidence type="ECO:0000256" key="9">
    <source>
        <dbReference type="HAMAP-Rule" id="MF_01013"/>
    </source>
</evidence>
<dbReference type="InterPro" id="IPR004651">
    <property type="entry name" value="HisF"/>
</dbReference>
<evidence type="ECO:0000256" key="10">
    <source>
        <dbReference type="RuleBase" id="RU003657"/>
    </source>
</evidence>
<dbReference type="Gene3D" id="3.20.20.70">
    <property type="entry name" value="Aldolase class I"/>
    <property type="match status" value="1"/>
</dbReference>
<dbReference type="GO" id="GO:0016829">
    <property type="term" value="F:lyase activity"/>
    <property type="evidence" value="ECO:0007669"/>
    <property type="project" value="UniProtKB-KW"/>
</dbReference>
<dbReference type="EC" id="4.3.2.10" evidence="9"/>
<comment type="subcellular location">
    <subcellularLocation>
        <location evidence="9">Cytoplasm</location>
    </subcellularLocation>
</comment>
<evidence type="ECO:0000256" key="1">
    <source>
        <dbReference type="ARBA" id="ARBA00005091"/>
    </source>
</evidence>
<sequence length="252" mass="26787">MKAKRIIPCIDVDKGRVVKGQQFQNVQDVGDPVKLARRYNEAGAGELVFYDITATTENRPIFREVVEQVAAEVSIPFTVGGGIRSIHDIQEIIEAGADKVSINSAAVKNPDLIREAAQAFGTQCVVLSLDAKQTGPQQWSIFKNGGQEDTGLDAIDWAKQGEQLGAGEIVVNAIDADGDKNGYDLTLTKAIAEAVTVPVVASGGAGTNEHIADVLTKAGADAALAASVFHYNTIQIPELKDYLGQNGTTVRR</sequence>
<dbReference type="Proteomes" id="UP001597178">
    <property type="component" value="Unassembled WGS sequence"/>
</dbReference>
<dbReference type="EMBL" id="JBHTNH010000007">
    <property type="protein sequence ID" value="MFD1361186.1"/>
    <property type="molecule type" value="Genomic_DNA"/>
</dbReference>
<feature type="active site" evidence="9">
    <location>
        <position position="11"/>
    </location>
</feature>
<reference evidence="12" key="1">
    <citation type="journal article" date="2019" name="Int. J. Syst. Evol. Microbiol.">
        <title>The Global Catalogue of Microorganisms (GCM) 10K type strain sequencing project: providing services to taxonomists for standard genome sequencing and annotation.</title>
        <authorList>
            <consortium name="The Broad Institute Genomics Platform"/>
            <consortium name="The Broad Institute Genome Sequencing Center for Infectious Disease"/>
            <person name="Wu L."/>
            <person name="Ma J."/>
        </authorList>
    </citation>
    <scope>NUCLEOTIDE SEQUENCE [LARGE SCALE GENOMIC DNA]</scope>
    <source>
        <strain evidence="12">CCUG 54822</strain>
    </source>
</reference>
<keyword evidence="6 9" id="KW-0456">Lyase</keyword>
<comment type="subunit">
    <text evidence="3 9">Heterodimer of HisH and HisF.</text>
</comment>
<dbReference type="PANTHER" id="PTHR21235">
    <property type="entry name" value="IMIDAZOLE GLYCEROL PHOSPHATE SYNTHASE SUBUNIT HISF/H IGP SYNTHASE SUBUNIT HISF/H"/>
    <property type="match status" value="1"/>
</dbReference>
<evidence type="ECO:0000313" key="11">
    <source>
        <dbReference type="EMBL" id="MFD1361186.1"/>
    </source>
</evidence>
<accession>A0ABW3ZS14</accession>
<comment type="caution">
    <text evidence="11">The sequence shown here is derived from an EMBL/GenBank/DDBJ whole genome shotgun (WGS) entry which is preliminary data.</text>
</comment>
<feature type="active site" evidence="9">
    <location>
        <position position="130"/>
    </location>
</feature>
<dbReference type="Pfam" id="PF00977">
    <property type="entry name" value="His_biosynth"/>
    <property type="match status" value="1"/>
</dbReference>
<dbReference type="InterPro" id="IPR011060">
    <property type="entry name" value="RibuloseP-bd_barrel"/>
</dbReference>
<keyword evidence="5 9" id="KW-0368">Histidine biosynthesis</keyword>